<dbReference type="EMBL" id="JBHSFZ010000032">
    <property type="protein sequence ID" value="MFC4595465.1"/>
    <property type="molecule type" value="Genomic_DNA"/>
</dbReference>
<organism evidence="1 2">
    <name type="scientific">Sphingobium tyrosinilyticum</name>
    <dbReference type="NCBI Taxonomy" id="2715436"/>
    <lineage>
        <taxon>Bacteria</taxon>
        <taxon>Pseudomonadati</taxon>
        <taxon>Pseudomonadota</taxon>
        <taxon>Alphaproteobacteria</taxon>
        <taxon>Sphingomonadales</taxon>
        <taxon>Sphingomonadaceae</taxon>
        <taxon>Sphingobium</taxon>
    </lineage>
</organism>
<evidence type="ECO:0000313" key="2">
    <source>
        <dbReference type="Proteomes" id="UP001595957"/>
    </source>
</evidence>
<protein>
    <submittedName>
        <fullName evidence="1">Uncharacterized protein</fullName>
    </submittedName>
</protein>
<evidence type="ECO:0000313" key="1">
    <source>
        <dbReference type="EMBL" id="MFC4595465.1"/>
    </source>
</evidence>
<sequence>MPSLEIHAEMGRRMYEPQMTPRWPILEQPSAYTVEGTAREPWTVSFYGPLNGESSMTTNGVRTKHTAEYEMYWKYIPDFRITEYKVWPTPEGWIARIIYEGTTKDGIPVLAHQVDIVTVDETAKVVRLEWHCDAGEWIREVWTRSSGLTEAQVREVLAQPKGFDRLCEIALGNEVLA</sequence>
<proteinExistence type="predicted"/>
<name>A0ABV9F395_9SPHN</name>
<keyword evidence="2" id="KW-1185">Reference proteome</keyword>
<reference evidence="2" key="1">
    <citation type="journal article" date="2019" name="Int. J. Syst. Evol. Microbiol.">
        <title>The Global Catalogue of Microorganisms (GCM) 10K type strain sequencing project: providing services to taxonomists for standard genome sequencing and annotation.</title>
        <authorList>
            <consortium name="The Broad Institute Genomics Platform"/>
            <consortium name="The Broad Institute Genome Sequencing Center for Infectious Disease"/>
            <person name="Wu L."/>
            <person name="Ma J."/>
        </authorList>
    </citation>
    <scope>NUCLEOTIDE SEQUENCE [LARGE SCALE GENOMIC DNA]</scope>
    <source>
        <strain evidence="2">NBRC 103632</strain>
    </source>
</reference>
<accession>A0ABV9F395</accession>
<dbReference type="Proteomes" id="UP001595957">
    <property type="component" value="Unassembled WGS sequence"/>
</dbReference>
<dbReference type="InterPro" id="IPR032710">
    <property type="entry name" value="NTF2-like_dom_sf"/>
</dbReference>
<dbReference type="SUPFAM" id="SSF54427">
    <property type="entry name" value="NTF2-like"/>
    <property type="match status" value="1"/>
</dbReference>
<gene>
    <name evidence="1" type="ORF">ACFO3E_14860</name>
</gene>
<comment type="caution">
    <text evidence="1">The sequence shown here is derived from an EMBL/GenBank/DDBJ whole genome shotgun (WGS) entry which is preliminary data.</text>
</comment>
<dbReference type="RefSeq" id="WP_380805668.1">
    <property type="nucleotide sequence ID" value="NZ_JBHSFZ010000032.1"/>
</dbReference>